<keyword evidence="4" id="KW-1185">Reference proteome</keyword>
<dbReference type="InterPro" id="IPR036249">
    <property type="entry name" value="Thioredoxin-like_sf"/>
</dbReference>
<feature type="transmembrane region" description="Helical" evidence="1">
    <location>
        <begin position="6"/>
        <end position="25"/>
    </location>
</feature>
<keyword evidence="1" id="KW-0812">Transmembrane</keyword>
<evidence type="ECO:0000256" key="1">
    <source>
        <dbReference type="SAM" id="Phobius"/>
    </source>
</evidence>
<keyword evidence="1" id="KW-0472">Membrane</keyword>
<dbReference type="EMBL" id="CP109441">
    <property type="protein sequence ID" value="WUV50983.1"/>
    <property type="molecule type" value="Genomic_DNA"/>
</dbReference>
<dbReference type="Proteomes" id="UP001432062">
    <property type="component" value="Chromosome"/>
</dbReference>
<evidence type="ECO:0000313" key="3">
    <source>
        <dbReference type="EMBL" id="WUV50983.1"/>
    </source>
</evidence>
<accession>A0ABZ1Z616</accession>
<dbReference type="SUPFAM" id="SSF52833">
    <property type="entry name" value="Thioredoxin-like"/>
    <property type="match status" value="1"/>
</dbReference>
<gene>
    <name evidence="3" type="ORF">OG563_09535</name>
</gene>
<evidence type="ECO:0000313" key="4">
    <source>
        <dbReference type="Proteomes" id="UP001432062"/>
    </source>
</evidence>
<reference evidence="3" key="1">
    <citation type="submission" date="2022-10" db="EMBL/GenBank/DDBJ databases">
        <title>The complete genomes of actinobacterial strains from the NBC collection.</title>
        <authorList>
            <person name="Joergensen T.S."/>
            <person name="Alvarez Arevalo M."/>
            <person name="Sterndorff E.B."/>
            <person name="Faurdal D."/>
            <person name="Vuksanovic O."/>
            <person name="Mourched A.-S."/>
            <person name="Charusanti P."/>
            <person name="Shaw S."/>
            <person name="Blin K."/>
            <person name="Weber T."/>
        </authorList>
    </citation>
    <scope>NUCLEOTIDE SEQUENCE</scope>
    <source>
        <strain evidence="3">NBC_01482</strain>
    </source>
</reference>
<dbReference type="Gene3D" id="3.40.30.10">
    <property type="entry name" value="Glutaredoxin"/>
    <property type="match status" value="1"/>
</dbReference>
<sequence length="233" mass="24626">MSSATTYALGGVALALIVLIVILAFRWGRDDATIRNDGYGSVHSADVRAVVDQNNGTILLGRPDAAKTIDVYEDPLCPSCGALERLYGQEIAQQMDEGKLAVRYHLVAFLDPKSKSKDYSTRAVAANECVADTGSGPVYSKFHALLFTSKQPGEGGADLSNDDLANVAKESGASLEGVQCISSGAKLDAAKIHAQMARAALTDANGEVATPAVFDGKNKIDVNNHEWVVDLTK</sequence>
<keyword evidence="1" id="KW-1133">Transmembrane helix</keyword>
<dbReference type="InterPro" id="IPR012336">
    <property type="entry name" value="Thioredoxin-like_fold"/>
</dbReference>
<name>A0ABZ1Z616_9NOCA</name>
<feature type="domain" description="Thioredoxin-like fold" evidence="2">
    <location>
        <begin position="54"/>
        <end position="222"/>
    </location>
</feature>
<evidence type="ECO:0000259" key="2">
    <source>
        <dbReference type="Pfam" id="PF13462"/>
    </source>
</evidence>
<dbReference type="Pfam" id="PF13462">
    <property type="entry name" value="Thioredoxin_4"/>
    <property type="match status" value="1"/>
</dbReference>
<proteinExistence type="predicted"/>
<organism evidence="3 4">
    <name type="scientific">Nocardia vinacea</name>
    <dbReference type="NCBI Taxonomy" id="96468"/>
    <lineage>
        <taxon>Bacteria</taxon>
        <taxon>Bacillati</taxon>
        <taxon>Actinomycetota</taxon>
        <taxon>Actinomycetes</taxon>
        <taxon>Mycobacteriales</taxon>
        <taxon>Nocardiaceae</taxon>
        <taxon>Nocardia</taxon>
    </lineage>
</organism>
<protein>
    <submittedName>
        <fullName evidence="3">DsbA family protein</fullName>
    </submittedName>
</protein>